<dbReference type="OrthoDB" id="3295at10239"/>
<evidence type="ECO:0000256" key="1">
    <source>
        <dbReference type="ARBA" id="ARBA00004328"/>
    </source>
</evidence>
<dbReference type="GO" id="GO:0039615">
    <property type="term" value="C:T=1 icosahedral viral capsid"/>
    <property type="evidence" value="ECO:0007669"/>
    <property type="project" value="UniProtKB-UniRule"/>
</dbReference>
<evidence type="ECO:0000256" key="7">
    <source>
        <dbReference type="SAM" id="MobiDB-lite"/>
    </source>
</evidence>
<evidence type="ECO:0000313" key="8">
    <source>
        <dbReference type="EMBL" id="AAL11042.1"/>
    </source>
</evidence>
<feature type="compositionally biased region" description="Polar residues" evidence="7">
    <location>
        <begin position="610"/>
        <end position="624"/>
    </location>
</feature>
<evidence type="ECO:0000313" key="9">
    <source>
        <dbReference type="Proteomes" id="UP000155130"/>
    </source>
</evidence>
<feature type="compositionally biased region" description="Low complexity" evidence="7">
    <location>
        <begin position="625"/>
        <end position="634"/>
    </location>
</feature>
<evidence type="ECO:0000256" key="2">
    <source>
        <dbReference type="ARBA" id="ARBA00006131"/>
    </source>
</evidence>
<dbReference type="KEGG" id="vg:9086567"/>
<dbReference type="Proteomes" id="UP000155130">
    <property type="component" value="Segment"/>
</dbReference>
<evidence type="ECO:0000256" key="3">
    <source>
        <dbReference type="ARBA" id="ARBA00022431"/>
    </source>
</evidence>
<evidence type="ECO:0000256" key="5">
    <source>
        <dbReference type="ARBA" id="ARBA00022844"/>
    </source>
</evidence>
<comment type="subcellular location">
    <subcellularLocation>
        <location evidence="1 6">Virion</location>
    </subcellularLocation>
</comment>
<organism evidence="8 9">
    <name type="scientific">Torque teno mini virus 8</name>
    <dbReference type="NCBI Taxonomy" id="687376"/>
    <lineage>
        <taxon>Viruses</taxon>
        <taxon>Monodnaviria</taxon>
        <taxon>Shotokuvirae</taxon>
        <taxon>Commensaviricota</taxon>
        <taxon>Cardeaviricetes</taxon>
        <taxon>Sanitavirales</taxon>
        <taxon>Anelloviridae</taxon>
        <taxon>Betatorquevirus</taxon>
        <taxon>Betatorquevirus homini8</taxon>
    </lineage>
</organism>
<reference evidence="8 9" key="1">
    <citation type="journal article" date="2001" name="J. Gen. Virol.">
        <title>Genetic analysis of full-length genomes and subgenomic sequences of TT virus-like mini virus human isolates.</title>
        <authorList>
            <person name="Biagini P."/>
            <person name="Gallian P."/>
            <person name="Attoui H."/>
            <person name="Touinssi M."/>
            <person name="Cantaloube J."/>
            <person name="de Micco P."/>
            <person name="de Lamballerie X."/>
        </authorList>
    </citation>
    <scope>NUCLEOTIDE SEQUENCE [LARGE SCALE GENOMIC DNA]</scope>
    <source>
        <strain evidence="8">PB4TL</strain>
    </source>
</reference>
<dbReference type="InterPro" id="IPR004219">
    <property type="entry name" value="TTvirus_Unk"/>
</dbReference>
<keyword evidence="4 6" id="KW-0167">Capsid protein</keyword>
<evidence type="ECO:0000256" key="6">
    <source>
        <dbReference type="RuleBase" id="RU361230"/>
    </source>
</evidence>
<keyword evidence="9" id="KW-1185">Reference proteome</keyword>
<keyword evidence="3 6" id="KW-1140">T=1 icosahedral capsid protein</keyword>
<comment type="function">
    <text evidence="6">Self-assembles to form an icosahedral capsid.</text>
</comment>
<sequence>MPWRNYYYRRRRRPRRFWRRRFRTPIYRRFWRRRYRVRKRHFKRKLSKLTIQEWQPPSIRKLTIKGYYPLFQSTRDRLSNNMITYLESIAPHYVPGGGGFSISCFSLNTLYKEHLKLHNWWTKTNDNYPLIRYNGCTLKLFKSEKVDYIFYYQRHYPMKASALMYTSTQPQILLLNNRKRIVKCKANNKKTKPYIRLRIPPPSQLKTKWYFQRDIANLPLLLTIATACSLDRPYLNSQSISNTVGFKTLNYEAFLNRGFKNIPTTGYFPKPNTRYFITQTHSTDPKNVPIGSLIFLGNTNLLTLGTKIQDACPSSTENEWKNQFEKYLQTEKNWGNPFTPEYLDEDNYNIWITNKTPQELKAKYKSNTDKLHSSDTDTFWTLKRVPSVLDCRYNPFRDDNRNEVYLLKITEQNSYDYHEPPKPELIAKDLPLWACLWGYIDYQKKAATYTEIDTTCICVILSHSLDPTTHTTFIPLDEDFLKGQSSFRPEHQTTRPDELNWHPKVSFQIQSLNNIACTGPYTAKLPAGTSIEGHMQYKFHFKLGGSPPPMATLTNPENQPKYPNPDNFLQTTSLQSPTMPIEHYLYNFDERRHILTKKAIKRMQTDKETQSSLLQITDSASTDVPTPYTETPTSESEDSEKEEETLQQRLLKQRKYQKQLQRGINKLLNRLANIQ</sequence>
<comment type="similarity">
    <text evidence="2 6">Belongs to the anelloviridae capsid protein family.</text>
</comment>
<dbReference type="GeneID" id="9086567"/>
<name>Q91C93_9VIRU</name>
<keyword evidence="5 6" id="KW-0946">Virion</keyword>
<proteinExistence type="inferred from homology"/>
<dbReference type="EMBL" id="AF291073">
    <property type="protein sequence ID" value="AAL11042.1"/>
    <property type="molecule type" value="Genomic_DNA"/>
</dbReference>
<feature type="compositionally biased region" description="Acidic residues" evidence="7">
    <location>
        <begin position="635"/>
        <end position="645"/>
    </location>
</feature>
<dbReference type="Pfam" id="PF02956">
    <property type="entry name" value="TT_ORF1"/>
    <property type="match status" value="1"/>
</dbReference>
<dbReference type="RefSeq" id="YP_003587826.1">
    <property type="nucleotide sequence ID" value="NC_014068.1"/>
</dbReference>
<protein>
    <recommendedName>
        <fullName evidence="6">Capsid protein</fullName>
    </recommendedName>
</protein>
<feature type="region of interest" description="Disordered" evidence="7">
    <location>
        <begin position="603"/>
        <end position="649"/>
    </location>
</feature>
<accession>Q91C93</accession>
<evidence type="ECO:0000256" key="4">
    <source>
        <dbReference type="ARBA" id="ARBA00022561"/>
    </source>
</evidence>